<accession>A0ABN4GUZ7</accession>
<gene>
    <name evidence="1" type="ORF">CulFRC58_1491</name>
</gene>
<evidence type="ECO:0000313" key="2">
    <source>
        <dbReference type="Proteomes" id="UP000036185"/>
    </source>
</evidence>
<dbReference type="EMBL" id="CP011913">
    <property type="protein sequence ID" value="AKN77345.1"/>
    <property type="molecule type" value="Genomic_DNA"/>
</dbReference>
<keyword evidence="2" id="KW-1185">Reference proteome</keyword>
<evidence type="ECO:0000313" key="1">
    <source>
        <dbReference type="EMBL" id="AKN77345.1"/>
    </source>
</evidence>
<proteinExistence type="predicted"/>
<sequence length="45" mass="5059">MSTLPDTIFTPKTEEPSALFGALFDKLPHSRGFSDVLRNYTSRTI</sequence>
<reference evidence="1 2" key="1">
    <citation type="journal article" date="2014" name="Int. J. Syst. Evol. Microbiol.">
        <title>Draft Genome Sequence of Corynebacterium ulcerans FRC58, Isolated from the Bronchitic Aspiration of a Patient in France.</title>
        <authorList>
            <person name="Silva Ado S."/>
            <person name="Barauna R.A."/>
            <person name="de Sa P.C."/>
            <person name="das Gracas D.A."/>
            <person name="Carneiro A.R."/>
            <person name="Thouvenin M."/>
            <person name="Azevedo V."/>
            <person name="Badell E."/>
            <person name="Guiso N."/>
            <person name="da Silva A.L."/>
            <person name="Ramos R.T."/>
        </authorList>
    </citation>
    <scope>NUCLEOTIDE SEQUENCE [LARGE SCALE GENOMIC DNA]</scope>
    <source>
        <strain evidence="1 2">FRC58</strain>
    </source>
</reference>
<protein>
    <recommendedName>
        <fullName evidence="3">Transposase</fullName>
    </recommendedName>
</protein>
<organism evidence="1 2">
    <name type="scientific">Corynebacterium ulcerans FRC58</name>
    <dbReference type="NCBI Taxonomy" id="1408268"/>
    <lineage>
        <taxon>Bacteria</taxon>
        <taxon>Bacillati</taxon>
        <taxon>Actinomycetota</taxon>
        <taxon>Actinomycetes</taxon>
        <taxon>Mycobacteriales</taxon>
        <taxon>Corynebacteriaceae</taxon>
        <taxon>Corynebacterium</taxon>
    </lineage>
</organism>
<name>A0ABN4GUZ7_CORUL</name>
<dbReference type="Proteomes" id="UP000036185">
    <property type="component" value="Chromosome"/>
</dbReference>
<evidence type="ECO:0008006" key="3">
    <source>
        <dbReference type="Google" id="ProtNLM"/>
    </source>
</evidence>